<keyword evidence="4 7" id="KW-0812">Transmembrane</keyword>
<dbReference type="EMBL" id="JQZW01000008">
    <property type="protein sequence ID" value="KGN98003.1"/>
    <property type="molecule type" value="Genomic_DNA"/>
</dbReference>
<dbReference type="OrthoDB" id="9808602at2"/>
<proteinExistence type="inferred from homology"/>
<dbReference type="PANTHER" id="PTHR30576:SF0">
    <property type="entry name" value="UNDECAPRENYL-PHOSPHATE N-ACETYLGALACTOSAMINYL 1-PHOSPHATE TRANSFERASE-RELATED"/>
    <property type="match status" value="1"/>
</dbReference>
<evidence type="ECO:0000256" key="7">
    <source>
        <dbReference type="SAM" id="Phobius"/>
    </source>
</evidence>
<organism evidence="9 10">
    <name type="scientific">Porphyromonas gingivicanis</name>
    <dbReference type="NCBI Taxonomy" id="266762"/>
    <lineage>
        <taxon>Bacteria</taxon>
        <taxon>Pseudomonadati</taxon>
        <taxon>Bacteroidota</taxon>
        <taxon>Bacteroidia</taxon>
        <taxon>Bacteroidales</taxon>
        <taxon>Porphyromonadaceae</taxon>
        <taxon>Porphyromonas</taxon>
    </lineage>
</organism>
<dbReference type="eggNOG" id="COG2148">
    <property type="taxonomic scope" value="Bacteria"/>
</dbReference>
<evidence type="ECO:0000256" key="2">
    <source>
        <dbReference type="ARBA" id="ARBA00006464"/>
    </source>
</evidence>
<protein>
    <recommendedName>
        <fullName evidence="8">Bacterial sugar transferase domain-containing protein</fullName>
    </recommendedName>
</protein>
<reference evidence="9 10" key="1">
    <citation type="submission" date="2014-08" db="EMBL/GenBank/DDBJ databases">
        <title>Porphyromonas gingivicanis strain:COT-022_OH1391 Genome sequencing.</title>
        <authorList>
            <person name="Wallis C."/>
            <person name="Deusch O."/>
            <person name="O'Flynn C."/>
            <person name="Davis I."/>
            <person name="Jospin G."/>
            <person name="Darling A.E."/>
            <person name="Coil D.A."/>
            <person name="Alexiev A."/>
            <person name="Horsfall A."/>
            <person name="Kirkwood N."/>
            <person name="Harris S."/>
            <person name="Eisen J.A."/>
        </authorList>
    </citation>
    <scope>NUCLEOTIDE SEQUENCE [LARGE SCALE GENOMIC DNA]</scope>
    <source>
        <strain evidence="10">COT-022 OH1391</strain>
    </source>
</reference>
<dbReference type="AlphaFoldDB" id="A0A0A2G3Z9"/>
<comment type="similarity">
    <text evidence="2">Belongs to the bacterial sugar transferase family.</text>
</comment>
<comment type="caution">
    <text evidence="9">The sequence shown here is derived from an EMBL/GenBank/DDBJ whole genome shotgun (WGS) entry which is preliminary data.</text>
</comment>
<accession>A0A0A2G3Z9</accession>
<feature type="transmembrane region" description="Helical" evidence="7">
    <location>
        <begin position="286"/>
        <end position="306"/>
    </location>
</feature>
<keyword evidence="6 7" id="KW-0472">Membrane</keyword>
<dbReference type="RefSeq" id="WP_025842503.1">
    <property type="nucleotide sequence ID" value="NZ_JQZW01000008.1"/>
</dbReference>
<evidence type="ECO:0000256" key="4">
    <source>
        <dbReference type="ARBA" id="ARBA00022692"/>
    </source>
</evidence>
<dbReference type="GO" id="GO:0016020">
    <property type="term" value="C:membrane"/>
    <property type="evidence" value="ECO:0007669"/>
    <property type="project" value="UniProtKB-SubCell"/>
</dbReference>
<gene>
    <name evidence="9" type="ORF">HQ36_03510</name>
</gene>
<evidence type="ECO:0000313" key="10">
    <source>
        <dbReference type="Proteomes" id="UP000030134"/>
    </source>
</evidence>
<dbReference type="GO" id="GO:0016780">
    <property type="term" value="F:phosphotransferase activity, for other substituted phosphate groups"/>
    <property type="evidence" value="ECO:0007669"/>
    <property type="project" value="TreeGrafter"/>
</dbReference>
<evidence type="ECO:0000256" key="6">
    <source>
        <dbReference type="ARBA" id="ARBA00023136"/>
    </source>
</evidence>
<feature type="transmembrane region" description="Helical" evidence="7">
    <location>
        <begin position="9"/>
        <end position="33"/>
    </location>
</feature>
<evidence type="ECO:0000256" key="3">
    <source>
        <dbReference type="ARBA" id="ARBA00022679"/>
    </source>
</evidence>
<sequence length="467" mass="54769">MTRKSKFRLFYLIADTFSILIGTLLLNMIRFYWEDPNGVWATLGSYLFNTKSYLVYFSLWLFWLLLFTLSGYYNKPLNKSRIEDVWTTFSTVLLGTGVEFLLLVVDDQVHDTRVYLQLYLLLLLSTFFLVYLFRFGVTRYAIHQRGRKEFWPKVLLVGTREQVEKVAEASHEMRFIVQQQLFFEDYYREDGKTLSLEEIDKAVALIFKSAPPSEIYLASTQEESSNVGHLLYKLYPYRTPIKITAEGMMPLPFIETTFLQGIPLVDVTETKMSEGAKNIKWCWDRVVSFLLLMVLSPLFLFLSILVRKSSKGPVFFAQERIGKRGKPFKIYKFRTMYVDSEKNGPQLSYDGDRRITPIGRVLRKYRLDELPQLFNVLKGDMSFVGPRPERQFYIDLLVDKAPYYYLLHNVLPGITSWGMVRYGYASNLDEMTERLRYDWLYYGNMSLKMDLTVLFYTISVLLKGAGK</sequence>
<comment type="subcellular location">
    <subcellularLocation>
        <location evidence="1">Membrane</location>
        <topology evidence="1">Multi-pass membrane protein</topology>
    </subcellularLocation>
</comment>
<evidence type="ECO:0000313" key="9">
    <source>
        <dbReference type="EMBL" id="KGN98003.1"/>
    </source>
</evidence>
<dbReference type="InterPro" id="IPR017475">
    <property type="entry name" value="EPS_sugar_tfrase"/>
</dbReference>
<evidence type="ECO:0000256" key="1">
    <source>
        <dbReference type="ARBA" id="ARBA00004141"/>
    </source>
</evidence>
<keyword evidence="3" id="KW-0808">Transferase</keyword>
<keyword evidence="10" id="KW-1185">Reference proteome</keyword>
<dbReference type="NCBIfam" id="TIGR03025">
    <property type="entry name" value="EPS_sugtrans"/>
    <property type="match status" value="1"/>
</dbReference>
<feature type="domain" description="Bacterial sugar transferase" evidence="8">
    <location>
        <begin position="280"/>
        <end position="462"/>
    </location>
</feature>
<feature type="transmembrane region" description="Helical" evidence="7">
    <location>
        <begin position="117"/>
        <end position="137"/>
    </location>
</feature>
<dbReference type="InterPro" id="IPR003362">
    <property type="entry name" value="Bact_transf"/>
</dbReference>
<dbReference type="Proteomes" id="UP000030134">
    <property type="component" value="Unassembled WGS sequence"/>
</dbReference>
<evidence type="ECO:0000259" key="8">
    <source>
        <dbReference type="Pfam" id="PF02397"/>
    </source>
</evidence>
<keyword evidence="5 7" id="KW-1133">Transmembrane helix</keyword>
<name>A0A0A2G3Z9_9PORP</name>
<evidence type="ECO:0000256" key="5">
    <source>
        <dbReference type="ARBA" id="ARBA00022989"/>
    </source>
</evidence>
<dbReference type="Pfam" id="PF02397">
    <property type="entry name" value="Bac_transf"/>
    <property type="match status" value="1"/>
</dbReference>
<dbReference type="PANTHER" id="PTHR30576">
    <property type="entry name" value="COLANIC BIOSYNTHESIS UDP-GLUCOSE LIPID CARRIER TRANSFERASE"/>
    <property type="match status" value="1"/>
</dbReference>
<feature type="transmembrane region" description="Helical" evidence="7">
    <location>
        <begin position="85"/>
        <end position="105"/>
    </location>
</feature>
<feature type="transmembrane region" description="Helical" evidence="7">
    <location>
        <begin position="53"/>
        <end position="73"/>
    </location>
</feature>
<dbReference type="STRING" id="266762.HQ36_03510"/>